<feature type="domain" description="Peptidase S54 rhomboid" evidence="15">
    <location>
        <begin position="415"/>
        <end position="475"/>
    </location>
</feature>
<dbReference type="EMBL" id="BFEA01000272">
    <property type="protein sequence ID" value="GBG77624.1"/>
    <property type="molecule type" value="Genomic_DNA"/>
</dbReference>
<accession>A0A388L5Q3</accession>
<feature type="transmembrane region" description="Helical" evidence="13">
    <location>
        <begin position="377"/>
        <end position="396"/>
    </location>
</feature>
<keyword evidence="5" id="KW-0548">Nucleotidyltransferase</keyword>
<reference evidence="18 19" key="1">
    <citation type="journal article" date="2018" name="Cell">
        <title>The Chara Genome: Secondary Complexity and Implications for Plant Terrestrialization.</title>
        <authorList>
            <person name="Nishiyama T."/>
            <person name="Sakayama H."/>
            <person name="Vries J.D."/>
            <person name="Buschmann H."/>
            <person name="Saint-Marcoux D."/>
            <person name="Ullrich K.K."/>
            <person name="Haas F.B."/>
            <person name="Vanderstraeten L."/>
            <person name="Becker D."/>
            <person name="Lang D."/>
            <person name="Vosolsobe S."/>
            <person name="Rombauts S."/>
            <person name="Wilhelmsson P.K.I."/>
            <person name="Janitza P."/>
            <person name="Kern R."/>
            <person name="Heyl A."/>
            <person name="Rumpler F."/>
            <person name="Villalobos L.I.A.C."/>
            <person name="Clay J.M."/>
            <person name="Skokan R."/>
            <person name="Toyoda A."/>
            <person name="Suzuki Y."/>
            <person name="Kagoshima H."/>
            <person name="Schijlen E."/>
            <person name="Tajeshwar N."/>
            <person name="Catarino B."/>
            <person name="Hetherington A.J."/>
            <person name="Saltykova A."/>
            <person name="Bonnot C."/>
            <person name="Breuninger H."/>
            <person name="Symeonidi A."/>
            <person name="Radhakrishnan G.V."/>
            <person name="Van Nieuwerburgh F."/>
            <person name="Deforce D."/>
            <person name="Chang C."/>
            <person name="Karol K.G."/>
            <person name="Hedrich R."/>
            <person name="Ulvskov P."/>
            <person name="Glockner G."/>
            <person name="Delwiche C.F."/>
            <person name="Petrasek J."/>
            <person name="Van de Peer Y."/>
            <person name="Friml J."/>
            <person name="Beilby M."/>
            <person name="Dolan L."/>
            <person name="Kohara Y."/>
            <person name="Sugano S."/>
            <person name="Fujiyama A."/>
            <person name="Delaux P.-M."/>
            <person name="Quint M."/>
            <person name="TheiBen G."/>
            <person name="Hagemann M."/>
            <person name="Harholt J."/>
            <person name="Dunand C."/>
            <person name="Zachgo S."/>
            <person name="Langdale J."/>
            <person name="Maumus F."/>
            <person name="Straeten D.V.D."/>
            <person name="Gould S.B."/>
            <person name="Rensing S.A."/>
        </authorList>
    </citation>
    <scope>NUCLEOTIDE SEQUENCE [LARGE SCALE GENOMIC DNA]</scope>
    <source>
        <strain evidence="18 19">S276</strain>
    </source>
</reference>
<dbReference type="AlphaFoldDB" id="A0A388L5Q3"/>
<dbReference type="InterPro" id="IPR043128">
    <property type="entry name" value="Rev_trsase/Diguanyl_cyclase"/>
</dbReference>
<dbReference type="InterPro" id="IPR041373">
    <property type="entry name" value="RT_RNaseH"/>
</dbReference>
<dbReference type="GO" id="GO:0004519">
    <property type="term" value="F:endonuclease activity"/>
    <property type="evidence" value="ECO:0007669"/>
    <property type="project" value="UniProtKB-KW"/>
</dbReference>
<evidence type="ECO:0000256" key="12">
    <source>
        <dbReference type="SAM" id="MobiDB-lite"/>
    </source>
</evidence>
<dbReference type="InterPro" id="IPR043502">
    <property type="entry name" value="DNA/RNA_pol_sf"/>
</dbReference>
<feature type="domain" description="Integrase zinc-binding" evidence="17">
    <location>
        <begin position="823"/>
        <end position="869"/>
    </location>
</feature>
<dbReference type="CDD" id="cd09274">
    <property type="entry name" value="RNase_HI_RT_Ty3"/>
    <property type="match status" value="1"/>
</dbReference>
<dbReference type="SUPFAM" id="SSF56672">
    <property type="entry name" value="DNA/RNA polymerases"/>
    <property type="match status" value="1"/>
</dbReference>
<keyword evidence="11 13" id="KW-0472">Membrane</keyword>
<name>A0A388L5Q3_CHABU</name>
<dbReference type="Proteomes" id="UP000265515">
    <property type="component" value="Unassembled WGS sequence"/>
</dbReference>
<proteinExistence type="inferred from homology"/>
<dbReference type="Gene3D" id="1.10.340.70">
    <property type="match status" value="1"/>
</dbReference>
<feature type="domain" description="Reverse transcriptase RNase H-like" evidence="16">
    <location>
        <begin position="636"/>
        <end position="739"/>
    </location>
</feature>
<keyword evidence="3" id="KW-0808">Transferase</keyword>
<comment type="caution">
    <text evidence="18">The sequence shown here is derived from an EMBL/GenBank/DDBJ whole genome shotgun (WGS) entry which is preliminary data.</text>
</comment>
<evidence type="ECO:0000256" key="5">
    <source>
        <dbReference type="ARBA" id="ARBA00022695"/>
    </source>
</evidence>
<dbReference type="InterPro" id="IPR041588">
    <property type="entry name" value="Integrase_H2C2"/>
</dbReference>
<dbReference type="Pfam" id="PF00078">
    <property type="entry name" value="RVT_1"/>
    <property type="match status" value="1"/>
</dbReference>
<protein>
    <recommendedName>
        <fullName evidence="20">Integrase catalytic domain-containing protein</fullName>
    </recommendedName>
</protein>
<keyword evidence="7" id="KW-0255">Endonuclease</keyword>
<feature type="transmembrane region" description="Helical" evidence="13">
    <location>
        <begin position="459"/>
        <end position="478"/>
    </location>
</feature>
<feature type="domain" description="Reverse transcriptase" evidence="14">
    <location>
        <begin position="483"/>
        <end position="552"/>
    </location>
</feature>
<evidence type="ECO:0000256" key="6">
    <source>
        <dbReference type="ARBA" id="ARBA00022722"/>
    </source>
</evidence>
<evidence type="ECO:0000256" key="1">
    <source>
        <dbReference type="ARBA" id="ARBA00004141"/>
    </source>
</evidence>
<dbReference type="InterPro" id="IPR050951">
    <property type="entry name" value="Retrovirus_Pol_polyprotein"/>
</dbReference>
<dbReference type="SUPFAM" id="SSF53098">
    <property type="entry name" value="Ribonuclease H-like"/>
    <property type="match status" value="1"/>
</dbReference>
<dbReference type="Pfam" id="PF17917">
    <property type="entry name" value="RT_RNaseH"/>
    <property type="match status" value="1"/>
</dbReference>
<gene>
    <name evidence="18" type="ORF">CBR_g24070</name>
</gene>
<evidence type="ECO:0000313" key="18">
    <source>
        <dbReference type="EMBL" id="GBG77624.1"/>
    </source>
</evidence>
<evidence type="ECO:0008006" key="20">
    <source>
        <dbReference type="Google" id="ProtNLM"/>
    </source>
</evidence>
<evidence type="ECO:0000256" key="3">
    <source>
        <dbReference type="ARBA" id="ARBA00022679"/>
    </source>
</evidence>
<dbReference type="InterPro" id="IPR000477">
    <property type="entry name" value="RT_dom"/>
</dbReference>
<dbReference type="InterPro" id="IPR035952">
    <property type="entry name" value="Rhomboid-like_sf"/>
</dbReference>
<dbReference type="PANTHER" id="PTHR37984">
    <property type="entry name" value="PROTEIN CBG26694"/>
    <property type="match status" value="1"/>
</dbReference>
<keyword evidence="8" id="KW-0378">Hydrolase</keyword>
<dbReference type="OrthoDB" id="2013610at2759"/>
<evidence type="ECO:0000256" key="7">
    <source>
        <dbReference type="ARBA" id="ARBA00022759"/>
    </source>
</evidence>
<keyword evidence="4 13" id="KW-0812">Transmembrane</keyword>
<dbReference type="PANTHER" id="PTHR37984:SF5">
    <property type="entry name" value="PROTEIN NYNRIN-LIKE"/>
    <property type="match status" value="1"/>
</dbReference>
<dbReference type="InterPro" id="IPR022764">
    <property type="entry name" value="Peptidase_S54_rhomboid_dom"/>
</dbReference>
<dbReference type="Pfam" id="PF17921">
    <property type="entry name" value="Integrase_H2C2"/>
    <property type="match status" value="1"/>
</dbReference>
<evidence type="ECO:0000259" key="17">
    <source>
        <dbReference type="Pfam" id="PF17921"/>
    </source>
</evidence>
<feature type="region of interest" description="Disordered" evidence="12">
    <location>
        <begin position="184"/>
        <end position="205"/>
    </location>
</feature>
<evidence type="ECO:0000259" key="14">
    <source>
        <dbReference type="Pfam" id="PF00078"/>
    </source>
</evidence>
<dbReference type="GO" id="GO:0016020">
    <property type="term" value="C:membrane"/>
    <property type="evidence" value="ECO:0007669"/>
    <property type="project" value="UniProtKB-SubCell"/>
</dbReference>
<dbReference type="GO" id="GO:0003964">
    <property type="term" value="F:RNA-directed DNA polymerase activity"/>
    <property type="evidence" value="ECO:0007669"/>
    <property type="project" value="UniProtKB-KW"/>
</dbReference>
<evidence type="ECO:0000259" key="15">
    <source>
        <dbReference type="Pfam" id="PF01694"/>
    </source>
</evidence>
<dbReference type="GO" id="GO:0004252">
    <property type="term" value="F:serine-type endopeptidase activity"/>
    <property type="evidence" value="ECO:0007669"/>
    <property type="project" value="InterPro"/>
</dbReference>
<dbReference type="InterPro" id="IPR012337">
    <property type="entry name" value="RNaseH-like_sf"/>
</dbReference>
<evidence type="ECO:0000256" key="2">
    <source>
        <dbReference type="ARBA" id="ARBA00009045"/>
    </source>
</evidence>
<dbReference type="Gramene" id="GBG77624">
    <property type="protein sequence ID" value="GBG77624"/>
    <property type="gene ID" value="CBR_g24070"/>
</dbReference>
<evidence type="ECO:0000256" key="8">
    <source>
        <dbReference type="ARBA" id="ARBA00022801"/>
    </source>
</evidence>
<evidence type="ECO:0000256" key="11">
    <source>
        <dbReference type="ARBA" id="ARBA00023136"/>
    </source>
</evidence>
<evidence type="ECO:0000313" key="19">
    <source>
        <dbReference type="Proteomes" id="UP000265515"/>
    </source>
</evidence>
<keyword evidence="10 13" id="KW-1133">Transmembrane helix</keyword>
<comment type="similarity">
    <text evidence="2">Belongs to the peptidase S54 family.</text>
</comment>
<dbReference type="SUPFAM" id="SSF144091">
    <property type="entry name" value="Rhomboid-like"/>
    <property type="match status" value="1"/>
</dbReference>
<evidence type="ECO:0000256" key="4">
    <source>
        <dbReference type="ARBA" id="ARBA00022692"/>
    </source>
</evidence>
<dbReference type="Gene3D" id="1.20.1540.10">
    <property type="entry name" value="Rhomboid-like"/>
    <property type="match status" value="1"/>
</dbReference>
<keyword evidence="9" id="KW-0695">RNA-directed DNA polymerase</keyword>
<evidence type="ECO:0000256" key="9">
    <source>
        <dbReference type="ARBA" id="ARBA00022918"/>
    </source>
</evidence>
<comment type="subcellular location">
    <subcellularLocation>
        <location evidence="1">Membrane</location>
        <topology evidence="1">Multi-pass membrane protein</topology>
    </subcellularLocation>
</comment>
<evidence type="ECO:0000256" key="10">
    <source>
        <dbReference type="ARBA" id="ARBA00022989"/>
    </source>
</evidence>
<organism evidence="18 19">
    <name type="scientific">Chara braunii</name>
    <name type="common">Braun's stonewort</name>
    <dbReference type="NCBI Taxonomy" id="69332"/>
    <lineage>
        <taxon>Eukaryota</taxon>
        <taxon>Viridiplantae</taxon>
        <taxon>Streptophyta</taxon>
        <taxon>Charophyceae</taxon>
        <taxon>Charales</taxon>
        <taxon>Characeae</taxon>
        <taxon>Chara</taxon>
    </lineage>
</organism>
<dbReference type="Gene3D" id="3.30.70.270">
    <property type="match status" value="2"/>
</dbReference>
<keyword evidence="6" id="KW-0540">Nuclease</keyword>
<evidence type="ECO:0000256" key="13">
    <source>
        <dbReference type="SAM" id="Phobius"/>
    </source>
</evidence>
<dbReference type="Pfam" id="PF01694">
    <property type="entry name" value="Rhomboid"/>
    <property type="match status" value="1"/>
</dbReference>
<evidence type="ECO:0000259" key="16">
    <source>
        <dbReference type="Pfam" id="PF17917"/>
    </source>
</evidence>
<dbReference type="FunFam" id="3.30.70.270:FF:000020">
    <property type="entry name" value="Transposon Tf2-6 polyprotein-like Protein"/>
    <property type="match status" value="1"/>
</dbReference>
<keyword evidence="19" id="KW-1185">Reference proteome</keyword>
<dbReference type="FunFam" id="3.30.70.270:FF:000003">
    <property type="entry name" value="Transposon Ty3-G Gag-Pol polyprotein"/>
    <property type="match status" value="1"/>
</dbReference>
<sequence length="1199" mass="134905">MVWRSAYSGVMLGRLGSRLVRRQSRQGSSPFARRFTDSCADADASAASFLPAAGSWAAAASPATSSLRSCTFSRISRSFSSSSSSSSSSCWSSLSSFLLTSSPPTSLLQGRSASLSSSYRSSLTSSITVRRLLSSAASSPAAAYAATAAAAVPSRCGGGGTRAGATWAARQQVVSRVWARRKCGNGRSRGSASRRVRGSPGPPLRAAVNLPTAVMTFKGVREGIGYATRDGRQAVRQTCPGPILQSSLRLVRRSSGGAQTTCRARNGVRAVRTLRPPAHDQVRRCATQPMARSLAMAMTKPIKPMMMMMRTTMMERGGEVVGSERAKAVVKVFSGWRFSGWDRWSSSRDSWRRSARYGSGGNLSLRFSRGGGDDQRMVWMLIGANAAIFLIWQLGIDRRWLSRHLQVSAESVANGRFYTTLTCAFSHADLWHMVANMSGLYFFGSEIAQTYGGHFLLKLYITGGIAASLAHVAYHVYYVPWMNHAANRIFHDYLDKLVIVYLDDILIFSRTVEEHVGHLDKVLSLLWQHKFQINREKCEFGRTRILYLGHEISAKGLRPDDAKVASIRDWLRPQSVTEMKSFLGITVYYRNFVKNYSIVAAPLMDLTRLGTPWDWTNRCEAAFKSLTHHEVLKPPDLDKPFIVTMDASQYGIGAVLAQQEGPKLRPVEYMSKKIPSQKLAKSTYEKELYAIYKALTHWRHYLLGRFFYVRTDHQTLKRMRTQPVLSDVLKRWIEVVKQYDFGPQYIKGEYNKVTDALITEFGLADDVTRSLVEACHKDPFMSEIIRRLEAKDKVTSDEFVLVNGLLFLEKAGNERLCVPSRESLHSLFLGECHDATGHFGYKKTAANLLQQFWWPTMMRDAKLYVETCQLHMTSGKHPEAKRQAEQLNRAVQHLLRHYINPNLVDWDEKLALIASLYNNAVHSATGVSPNSLLLTLKPRLPLDFLLPENQPTAAPGTLEFAYRYEHLMQQAVEHMHKAQAAMIESENKHRRPSTFQVGDRVWVKASELGQEHGISRKLMPQYLGPCRGYVIQIPGFGPWEVLDVVGDDLYRPSYVIQIPGHLRTYPVFHASTLTPFKETDHFPSRRSMLPPTMDGEVDIDDIVDHREMPVPRPTGRGRPPKAKLQYRVRVRHHTEDKWFTREELMQTAPQPVAHYEKSLQKGKRQIEVLSSFCKTSTARQTHGHIFHTRGTSAVQQSER</sequence>
<dbReference type="CDD" id="cd01647">
    <property type="entry name" value="RT_LTR"/>
    <property type="match status" value="1"/>
</dbReference>